<dbReference type="Proteomes" id="UP000189800">
    <property type="component" value="Unassembled WGS sequence"/>
</dbReference>
<evidence type="ECO:0000256" key="7">
    <source>
        <dbReference type="ARBA" id="ARBA00023136"/>
    </source>
</evidence>
<feature type="transmembrane region" description="Helical" evidence="8">
    <location>
        <begin position="342"/>
        <end position="365"/>
    </location>
</feature>
<evidence type="ECO:0000256" key="1">
    <source>
        <dbReference type="ARBA" id="ARBA00004651"/>
    </source>
</evidence>
<dbReference type="InterPro" id="IPR003804">
    <property type="entry name" value="Lactate_perm"/>
</dbReference>
<evidence type="ECO:0000256" key="8">
    <source>
        <dbReference type="RuleBase" id="RU365092"/>
    </source>
</evidence>
<evidence type="ECO:0000256" key="2">
    <source>
        <dbReference type="ARBA" id="ARBA00010100"/>
    </source>
</evidence>
<protein>
    <recommendedName>
        <fullName evidence="8">L-lactate permease</fullName>
    </recommendedName>
</protein>
<keyword evidence="5 8" id="KW-0812">Transmembrane</keyword>
<evidence type="ECO:0000256" key="4">
    <source>
        <dbReference type="ARBA" id="ARBA00022475"/>
    </source>
</evidence>
<comment type="similarity">
    <text evidence="2 8">Belongs to the lactate permease family.</text>
</comment>
<dbReference type="GO" id="GO:0015129">
    <property type="term" value="F:lactate transmembrane transporter activity"/>
    <property type="evidence" value="ECO:0007669"/>
    <property type="project" value="UniProtKB-UniRule"/>
</dbReference>
<keyword evidence="8" id="KW-0997">Cell inner membrane</keyword>
<comment type="function">
    <text evidence="8">Uptake of L-lactate across the membrane. Can also transport D-lactate and glycolate.</text>
</comment>
<feature type="transmembrane region" description="Helical" evidence="8">
    <location>
        <begin position="57"/>
        <end position="78"/>
    </location>
</feature>
<dbReference type="GO" id="GO:0005886">
    <property type="term" value="C:plasma membrane"/>
    <property type="evidence" value="ECO:0007669"/>
    <property type="project" value="UniProtKB-SubCell"/>
</dbReference>
<keyword evidence="4" id="KW-1003">Cell membrane</keyword>
<evidence type="ECO:0000313" key="9">
    <source>
        <dbReference type="EMBL" id="OOS25903.1"/>
    </source>
</evidence>
<evidence type="ECO:0000256" key="5">
    <source>
        <dbReference type="ARBA" id="ARBA00022692"/>
    </source>
</evidence>
<keyword evidence="10" id="KW-1185">Reference proteome</keyword>
<feature type="transmembrane region" description="Helical" evidence="8">
    <location>
        <begin position="302"/>
        <end position="321"/>
    </location>
</feature>
<dbReference type="AlphaFoldDB" id="A0A1T0CU91"/>
<dbReference type="RefSeq" id="WP_158078280.1">
    <property type="nucleotide sequence ID" value="NZ_MUYU01000005.1"/>
</dbReference>
<dbReference type="Pfam" id="PF02652">
    <property type="entry name" value="Lactate_perm"/>
    <property type="match status" value="1"/>
</dbReference>
<keyword evidence="7 8" id="KW-0472">Membrane</keyword>
<comment type="subcellular location">
    <subcellularLocation>
        <location evidence="8">Cell inner membrane</location>
        <topology evidence="8">Multi-pass membrane protein</topology>
    </subcellularLocation>
    <subcellularLocation>
        <location evidence="1">Cell membrane</location>
        <topology evidence="1">Multi-pass membrane protein</topology>
    </subcellularLocation>
</comment>
<dbReference type="STRING" id="470453.B0680_00610"/>
<feature type="transmembrane region" description="Helical" evidence="8">
    <location>
        <begin position="116"/>
        <end position="134"/>
    </location>
</feature>
<feature type="transmembrane region" description="Helical" evidence="8">
    <location>
        <begin position="228"/>
        <end position="249"/>
    </location>
</feature>
<feature type="transmembrane region" description="Helical" evidence="8">
    <location>
        <begin position="371"/>
        <end position="393"/>
    </location>
</feature>
<feature type="transmembrane region" description="Helical" evidence="8">
    <location>
        <begin position="414"/>
        <end position="443"/>
    </location>
</feature>
<feature type="transmembrane region" description="Helical" evidence="8">
    <location>
        <begin position="455"/>
        <end position="479"/>
    </location>
</feature>
<dbReference type="EMBL" id="MUYU01000005">
    <property type="protein sequence ID" value="OOS25903.1"/>
    <property type="molecule type" value="Genomic_DNA"/>
</dbReference>
<accession>A0A1T0CU91</accession>
<feature type="transmembrane region" description="Helical" evidence="8">
    <location>
        <begin position="146"/>
        <end position="166"/>
    </location>
</feature>
<dbReference type="PANTHER" id="PTHR30003:SF0">
    <property type="entry name" value="GLYCOLATE PERMEASE GLCA-RELATED"/>
    <property type="match status" value="1"/>
</dbReference>
<reference evidence="9 10" key="1">
    <citation type="submission" date="2017-02" db="EMBL/GenBank/DDBJ databases">
        <title>Draft genome sequence of Moraxella pluranimalium CCUG 54913T type strain.</title>
        <authorList>
            <person name="Salva-Serra F."/>
            <person name="Engstrom-Jakobsson H."/>
            <person name="Thorell K."/>
            <person name="Jaen-Luchoro D."/>
            <person name="Gonzales-Siles L."/>
            <person name="Karlsson R."/>
            <person name="Yazdan S."/>
            <person name="Boulund F."/>
            <person name="Johnning A."/>
            <person name="Engstrand L."/>
            <person name="Kristiansson E."/>
            <person name="Moore E."/>
        </authorList>
    </citation>
    <scope>NUCLEOTIDE SEQUENCE [LARGE SCALE GENOMIC DNA]</scope>
    <source>
        <strain evidence="9 10">CCUG 54913</strain>
    </source>
</reference>
<evidence type="ECO:0000256" key="6">
    <source>
        <dbReference type="ARBA" id="ARBA00022989"/>
    </source>
</evidence>
<keyword evidence="3 8" id="KW-0813">Transport</keyword>
<dbReference type="GO" id="GO:0015295">
    <property type="term" value="F:solute:proton symporter activity"/>
    <property type="evidence" value="ECO:0007669"/>
    <property type="project" value="TreeGrafter"/>
</dbReference>
<evidence type="ECO:0000313" key="10">
    <source>
        <dbReference type="Proteomes" id="UP000189800"/>
    </source>
</evidence>
<evidence type="ECO:0000256" key="3">
    <source>
        <dbReference type="ARBA" id="ARBA00022448"/>
    </source>
</evidence>
<dbReference type="PANTHER" id="PTHR30003">
    <property type="entry name" value="L-LACTATE PERMEASE"/>
    <property type="match status" value="1"/>
</dbReference>
<feature type="transmembrane region" description="Helical" evidence="8">
    <location>
        <begin position="172"/>
        <end position="193"/>
    </location>
</feature>
<sequence length="482" mass="52340">MVVLILPILISLFTMLVLRKSSTTAGIIGVLSAAVLALWHDNLTMNTTIMTQSLINTTILSLTAFCVILPGLALGTLLDRYQYNSNIRHFLTNLPVKTHHKVLLLLFGLLPAVESITGFGISLILAIPILFSLFRADVAGRLSMLSMNTISWGTLGLSTLVGAKIAGIDSAVLGMTTAYFMPLMLLLFCLVAFRLLGDGLQLQDIIFAILLISLFSISLYTANRFGLVELAGVIAGFVNFLVFGAYLLYRAKQNPMHSFMNFLAVMTPYLLVVAFVISIKALVNHYPILLDISTLHGYGVNFVFFASPCLAILMTIAVIAVRHRHHRVQFPLVKALKACATLFIFILLAQLMNFAGFITQLMAMLDGMDNIWLFVLMMPLFAMLSGFVTGSNLGGNALLMDISSKLGDSLGQGVLFSAIQNAGAGFAVFASMPMIILICTIASQNKHGGALDEKSLLAFGLKLLIGVYLMMVLTLVVLIRFV</sequence>
<keyword evidence="6 8" id="KW-1133">Transmembrane helix</keyword>
<feature type="transmembrane region" description="Helical" evidence="8">
    <location>
        <begin position="205"/>
        <end position="222"/>
    </location>
</feature>
<comment type="caution">
    <text evidence="9">The sequence shown here is derived from an EMBL/GenBank/DDBJ whole genome shotgun (WGS) entry which is preliminary data.</text>
</comment>
<proteinExistence type="inferred from homology"/>
<gene>
    <name evidence="9" type="ORF">B0680_00610</name>
</gene>
<dbReference type="OrthoDB" id="3691279at2"/>
<name>A0A1T0CU91_9GAMM</name>
<feature type="transmembrane region" description="Helical" evidence="8">
    <location>
        <begin position="261"/>
        <end position="282"/>
    </location>
</feature>
<organism evidence="9 10">
    <name type="scientific">Moraxella pluranimalium</name>
    <dbReference type="NCBI Taxonomy" id="470453"/>
    <lineage>
        <taxon>Bacteria</taxon>
        <taxon>Pseudomonadati</taxon>
        <taxon>Pseudomonadota</taxon>
        <taxon>Gammaproteobacteria</taxon>
        <taxon>Moraxellales</taxon>
        <taxon>Moraxellaceae</taxon>
        <taxon>Moraxella</taxon>
    </lineage>
</organism>